<organism evidence="2 3">
    <name type="scientific">Ophiocordyceps unilateralis</name>
    <name type="common">Zombie-ant fungus</name>
    <name type="synonym">Torrubia unilateralis</name>
    <dbReference type="NCBI Taxonomy" id="268505"/>
    <lineage>
        <taxon>Eukaryota</taxon>
        <taxon>Fungi</taxon>
        <taxon>Dikarya</taxon>
        <taxon>Ascomycota</taxon>
        <taxon>Pezizomycotina</taxon>
        <taxon>Sordariomycetes</taxon>
        <taxon>Hypocreomycetidae</taxon>
        <taxon>Hypocreales</taxon>
        <taxon>Ophiocordycipitaceae</taxon>
        <taxon>Ophiocordyceps</taxon>
    </lineage>
</organism>
<comment type="caution">
    <text evidence="2">The sequence shown here is derived from an EMBL/GenBank/DDBJ whole genome shotgun (WGS) entry which is preliminary data.</text>
</comment>
<evidence type="ECO:0000313" key="3">
    <source>
        <dbReference type="Proteomes" id="UP000037136"/>
    </source>
</evidence>
<proteinExistence type="predicted"/>
<name>A0A2A9PFG8_OPHUN</name>
<dbReference type="AlphaFoldDB" id="A0A2A9PFG8"/>
<dbReference type="EMBL" id="LAZP02000141">
    <property type="protein sequence ID" value="PFH60235.1"/>
    <property type="molecule type" value="Genomic_DNA"/>
</dbReference>
<dbReference type="Proteomes" id="UP000037136">
    <property type="component" value="Unassembled WGS sequence"/>
</dbReference>
<reference evidence="2 3" key="2">
    <citation type="journal article" date="2017" name="Sci. Rep.">
        <title>Ant-infecting Ophiocordyceps genomes reveal a high diversity of potential behavioral manipulation genes and a possible major role for enterotoxins.</title>
        <authorList>
            <person name="de Bekker C."/>
            <person name="Ohm R.A."/>
            <person name="Evans H.C."/>
            <person name="Brachmann A."/>
            <person name="Hughes D.P."/>
        </authorList>
    </citation>
    <scope>NUCLEOTIDE SEQUENCE [LARGE SCALE GENOMIC DNA]</scope>
    <source>
        <strain evidence="2 3">SC16a</strain>
    </source>
</reference>
<evidence type="ECO:0000313" key="2">
    <source>
        <dbReference type="EMBL" id="PFH60235.1"/>
    </source>
</evidence>
<sequence length="182" mass="19926">MPTIKHEASGSGSSIGFAKSLHRRRLLSRSINPLHGLPDFSRHAPLVSSPLKKECFRREMRTSTVSDQVSSVTSPARTDGSGRLRVAIHKREIRHCGQAASQKKGNSSSMDKLSVAIGKLAGLRITSTQDDNSAELSNPPTQQHQDLFGMASKLSRALEHHAKDSRPGSDSQPQKEHSRFNQ</sequence>
<protein>
    <submittedName>
        <fullName evidence="2">Uncharacterized protein</fullName>
    </submittedName>
</protein>
<keyword evidence="3" id="KW-1185">Reference proteome</keyword>
<evidence type="ECO:0000256" key="1">
    <source>
        <dbReference type="SAM" id="MobiDB-lite"/>
    </source>
</evidence>
<accession>A0A2A9PFG8</accession>
<gene>
    <name evidence="2" type="ORF">XA68_11262</name>
</gene>
<feature type="region of interest" description="Disordered" evidence="1">
    <location>
        <begin position="156"/>
        <end position="182"/>
    </location>
</feature>
<reference evidence="2 3" key="1">
    <citation type="journal article" date="2015" name="BMC Genomics">
        <title>Gene expression during zombie ant biting behavior reflects the complexity underlying fungal parasitic behavioral manipulation.</title>
        <authorList>
            <person name="de Bekker C."/>
            <person name="Ohm R.A."/>
            <person name="Loreto R.G."/>
            <person name="Sebastian A."/>
            <person name="Albert I."/>
            <person name="Merrow M."/>
            <person name="Brachmann A."/>
            <person name="Hughes D.P."/>
        </authorList>
    </citation>
    <scope>NUCLEOTIDE SEQUENCE [LARGE SCALE GENOMIC DNA]</scope>
    <source>
        <strain evidence="2 3">SC16a</strain>
    </source>
</reference>